<sequence length="58" mass="6464">MINRRISRISGDGIGILPFLFGLAIGVFFGPSIITTTKGGRTWIEKQAREAEARMRKK</sequence>
<keyword evidence="1" id="KW-0472">Membrane</keyword>
<evidence type="ECO:0000313" key="2">
    <source>
        <dbReference type="EMBL" id="QJB03509.1"/>
    </source>
</evidence>
<keyword evidence="1" id="KW-0812">Transmembrane</keyword>
<dbReference type="AlphaFoldDB" id="A0A6M3ME86"/>
<reference evidence="2" key="1">
    <citation type="submission" date="2020-03" db="EMBL/GenBank/DDBJ databases">
        <title>The deep terrestrial virosphere.</title>
        <authorList>
            <person name="Holmfeldt K."/>
            <person name="Nilsson E."/>
            <person name="Simone D."/>
            <person name="Lopez-Fernandez M."/>
            <person name="Wu X."/>
            <person name="de Brujin I."/>
            <person name="Lundin D."/>
            <person name="Andersson A."/>
            <person name="Bertilsson S."/>
            <person name="Dopson M."/>
        </authorList>
    </citation>
    <scope>NUCLEOTIDE SEQUENCE</scope>
    <source>
        <strain evidence="2">MM171B00685</strain>
    </source>
</reference>
<evidence type="ECO:0000256" key="1">
    <source>
        <dbReference type="SAM" id="Phobius"/>
    </source>
</evidence>
<organism evidence="2">
    <name type="scientific">viral metagenome</name>
    <dbReference type="NCBI Taxonomy" id="1070528"/>
    <lineage>
        <taxon>unclassified sequences</taxon>
        <taxon>metagenomes</taxon>
        <taxon>organismal metagenomes</taxon>
    </lineage>
</organism>
<gene>
    <name evidence="2" type="ORF">MM171B00685_0014</name>
</gene>
<proteinExistence type="predicted"/>
<keyword evidence="1" id="KW-1133">Transmembrane helix</keyword>
<feature type="transmembrane region" description="Helical" evidence="1">
    <location>
        <begin position="12"/>
        <end position="34"/>
    </location>
</feature>
<accession>A0A6M3ME86</accession>
<name>A0A6M3ME86_9ZZZZ</name>
<protein>
    <submittedName>
        <fullName evidence="2">Uncharacterized protein</fullName>
    </submittedName>
</protein>
<dbReference type="EMBL" id="MT143849">
    <property type="protein sequence ID" value="QJB03509.1"/>
    <property type="molecule type" value="Genomic_DNA"/>
</dbReference>